<evidence type="ECO:0000256" key="1">
    <source>
        <dbReference type="ARBA" id="ARBA00004651"/>
    </source>
</evidence>
<dbReference type="SUPFAM" id="SSF50182">
    <property type="entry name" value="Sm-like ribonucleoproteins"/>
    <property type="match status" value="1"/>
</dbReference>
<evidence type="ECO:0000259" key="11">
    <source>
        <dbReference type="Pfam" id="PF21088"/>
    </source>
</evidence>
<sequence length="871" mass="97144">MNGISLRALALSRLPDHAERLGEPLKILIPTLPVLIGALWFGQVPLSSAQSTPDAGSPMDAQVTEAAQRVAFDPAGVGLPGFLDPRSSGDDFNRALALIDERLAELETPLSDLDQGESENFDDPRIARLEELHAAVQRGSVVAARIRAFDESVALSIAEIANGALVDVDPPFNLALLDRLHAEKHLAEVAHEDKSRLRRQAERRLEAIEPAYLDADRERRQARDRLAQSEEPGERVTLARALEQAQLAVLVAFEARQTAQYGVSLAQREESLAAAVVAQLAATIARVAPDVVFTREELDERLAEVQAREQALRARIQALIEAGDAAELAWFETRQRWESATDEAMRLRLEAETRAREAELTAARQGVEYLHQTVGLAGSVSQLLERRHALFVGAETEQWSVWLREVQDLVAQIDREQSFAQTELDALRMTQLGLERRLTLPDLGEELLAATTAQIRALEQQERDARERLAALDQTLALAEPVRNQLQISVRERSLAQHFAEARTQLDELWDREVFVFQDHGIDTRDLVMGLVAFALVLMLVSSLRFALRRVLLPKLTNGADPERRTYRAGVLALIRNTHPVFVLIVAFYAAMKVSGLVQGQVQVWLWTLLVIAFYLQLGIWATAALVDFVQRQRSRKERLDPSAVTGYGLLLFFLRVGVWIVVAVSVLAHFKYPIAGLIGALGVGGIAVAFAVQNILSDIFHSMAIILDKPFKVGDFVVAGEIAGVIDNIGVKTTRIRSLSGEMVVMSNTQLLGSTIRNFKPMRERRVVFKLGVIYQTSAEQLERLPKMIEEIVRAQRLTRFDRAHFMAYGDFALEFEVVYYVIGADYGLYMDIQQAINLALYRRFQQEGIQFAYPTQEVIVRRSPVPVPG</sequence>
<evidence type="ECO:0000256" key="3">
    <source>
        <dbReference type="ARBA" id="ARBA00022475"/>
    </source>
</evidence>
<evidence type="ECO:0000256" key="6">
    <source>
        <dbReference type="ARBA" id="ARBA00023136"/>
    </source>
</evidence>
<dbReference type="PANTHER" id="PTHR30566:SF25">
    <property type="entry name" value="INNER MEMBRANE PROTEIN"/>
    <property type="match status" value="1"/>
</dbReference>
<dbReference type="RefSeq" id="WP_369666120.1">
    <property type="nucleotide sequence ID" value="NZ_JBDKXB010000004.1"/>
</dbReference>
<dbReference type="InterPro" id="IPR011014">
    <property type="entry name" value="MscS_channel_TM-2"/>
</dbReference>
<keyword evidence="6 8" id="KW-0472">Membrane</keyword>
<dbReference type="Pfam" id="PF00924">
    <property type="entry name" value="MS_channel_2nd"/>
    <property type="match status" value="1"/>
</dbReference>
<dbReference type="EMBL" id="JBDKXB010000004">
    <property type="protein sequence ID" value="MEY6431737.1"/>
    <property type="molecule type" value="Genomic_DNA"/>
</dbReference>
<comment type="caution">
    <text evidence="12">The sequence shown here is derived from an EMBL/GenBank/DDBJ whole genome shotgun (WGS) entry which is preliminary data.</text>
</comment>
<dbReference type="Gene3D" id="3.30.70.100">
    <property type="match status" value="1"/>
</dbReference>
<evidence type="ECO:0000313" key="12">
    <source>
        <dbReference type="EMBL" id="MEY6431737.1"/>
    </source>
</evidence>
<gene>
    <name evidence="12" type="ORF">ABC977_04865</name>
</gene>
<feature type="domain" description="Mechanosensitive ion channel MscS" evidence="9">
    <location>
        <begin position="695"/>
        <end position="761"/>
    </location>
</feature>
<evidence type="ECO:0000256" key="7">
    <source>
        <dbReference type="SAM" id="Coils"/>
    </source>
</evidence>
<feature type="domain" description="Mechanosensitive ion channel MscS C-terminal" evidence="10">
    <location>
        <begin position="768"/>
        <end position="853"/>
    </location>
</feature>
<keyword evidence="5 8" id="KW-1133">Transmembrane helix</keyword>
<dbReference type="InterPro" id="IPR011066">
    <property type="entry name" value="MscS_channel_C_sf"/>
</dbReference>
<proteinExistence type="inferred from homology"/>
<feature type="transmembrane region" description="Helical" evidence="8">
    <location>
        <begin position="648"/>
        <end position="669"/>
    </location>
</feature>
<evidence type="ECO:0000256" key="2">
    <source>
        <dbReference type="ARBA" id="ARBA00008017"/>
    </source>
</evidence>
<evidence type="ECO:0000256" key="4">
    <source>
        <dbReference type="ARBA" id="ARBA00022692"/>
    </source>
</evidence>
<dbReference type="SUPFAM" id="SSF82861">
    <property type="entry name" value="Mechanosensitive channel protein MscS (YggB), transmembrane region"/>
    <property type="match status" value="1"/>
</dbReference>
<keyword evidence="7" id="KW-0175">Coiled coil</keyword>
<dbReference type="Pfam" id="PF21088">
    <property type="entry name" value="MS_channel_1st"/>
    <property type="match status" value="1"/>
</dbReference>
<evidence type="ECO:0000256" key="8">
    <source>
        <dbReference type="SAM" id="Phobius"/>
    </source>
</evidence>
<feature type="transmembrane region" description="Helical" evidence="8">
    <location>
        <begin position="675"/>
        <end position="697"/>
    </location>
</feature>
<evidence type="ECO:0000259" key="10">
    <source>
        <dbReference type="Pfam" id="PF21082"/>
    </source>
</evidence>
<feature type="domain" description="Mechanosensitive ion channel transmembrane helices 2/3" evidence="11">
    <location>
        <begin position="655"/>
        <end position="694"/>
    </location>
</feature>
<evidence type="ECO:0000256" key="5">
    <source>
        <dbReference type="ARBA" id="ARBA00022989"/>
    </source>
</evidence>
<comment type="subcellular location">
    <subcellularLocation>
        <location evidence="1">Cell membrane</location>
        <topology evidence="1">Multi-pass membrane protein</topology>
    </subcellularLocation>
</comment>
<dbReference type="InterPro" id="IPR023408">
    <property type="entry name" value="MscS_beta-dom_sf"/>
</dbReference>
<dbReference type="SUPFAM" id="SSF82689">
    <property type="entry name" value="Mechanosensitive channel protein MscS (YggB), C-terminal domain"/>
    <property type="match status" value="1"/>
</dbReference>
<feature type="coiled-coil region" evidence="7">
    <location>
        <begin position="448"/>
        <end position="475"/>
    </location>
</feature>
<dbReference type="InterPro" id="IPR049142">
    <property type="entry name" value="MS_channel_1st"/>
</dbReference>
<dbReference type="InterPro" id="IPR010920">
    <property type="entry name" value="LSM_dom_sf"/>
</dbReference>
<dbReference type="Pfam" id="PF21082">
    <property type="entry name" value="MS_channel_3rd"/>
    <property type="match status" value="1"/>
</dbReference>
<feature type="coiled-coil region" evidence="7">
    <location>
        <begin position="295"/>
        <end position="322"/>
    </location>
</feature>
<protein>
    <submittedName>
        <fullName evidence="12">Mechanosensitive ion channel domain-containing protein</fullName>
    </submittedName>
</protein>
<feature type="transmembrane region" description="Helical" evidence="8">
    <location>
        <begin position="527"/>
        <end position="548"/>
    </location>
</feature>
<reference evidence="12 13" key="1">
    <citation type="submission" date="2024-05" db="EMBL/GenBank/DDBJ databases">
        <title>Genome Sequence and Characterization of the New Strain Purple Sulfur Bacterium of Genus Thioalkalicoccus.</title>
        <authorList>
            <person name="Bryantseva I.A."/>
            <person name="Kyndt J.A."/>
            <person name="Imhoff J.F."/>
        </authorList>
    </citation>
    <scope>NUCLEOTIDE SEQUENCE [LARGE SCALE GENOMIC DNA]</scope>
    <source>
        <strain evidence="12 13">Um2</strain>
    </source>
</reference>
<feature type="transmembrane region" description="Helical" evidence="8">
    <location>
        <begin position="569"/>
        <end position="592"/>
    </location>
</feature>
<keyword evidence="4 8" id="KW-0812">Transmembrane</keyword>
<evidence type="ECO:0000313" key="13">
    <source>
        <dbReference type="Proteomes" id="UP001564408"/>
    </source>
</evidence>
<dbReference type="Proteomes" id="UP001564408">
    <property type="component" value="Unassembled WGS sequence"/>
</dbReference>
<organism evidence="12 13">
    <name type="scientific">Thioalkalicoccus limnaeus</name>
    <dbReference type="NCBI Taxonomy" id="120681"/>
    <lineage>
        <taxon>Bacteria</taxon>
        <taxon>Pseudomonadati</taxon>
        <taxon>Pseudomonadota</taxon>
        <taxon>Gammaproteobacteria</taxon>
        <taxon>Chromatiales</taxon>
        <taxon>Chromatiaceae</taxon>
        <taxon>Thioalkalicoccus</taxon>
    </lineage>
</organism>
<dbReference type="InterPro" id="IPR006685">
    <property type="entry name" value="MscS_channel_2nd"/>
</dbReference>
<accession>A0ABV4BBT1</accession>
<comment type="similarity">
    <text evidence="2">Belongs to the MscS (TC 1.A.23) family.</text>
</comment>
<dbReference type="InterPro" id="IPR049278">
    <property type="entry name" value="MS_channel_C"/>
</dbReference>
<dbReference type="PANTHER" id="PTHR30566">
    <property type="entry name" value="YNAI-RELATED MECHANOSENSITIVE ION CHANNEL"/>
    <property type="match status" value="1"/>
</dbReference>
<dbReference type="Gene3D" id="2.30.30.60">
    <property type="match status" value="1"/>
</dbReference>
<evidence type="ECO:0000259" key="9">
    <source>
        <dbReference type="Pfam" id="PF00924"/>
    </source>
</evidence>
<name>A0ABV4BBT1_9GAMM</name>
<dbReference type="Gene3D" id="1.10.287.1260">
    <property type="match status" value="1"/>
</dbReference>
<feature type="transmembrane region" description="Helical" evidence="8">
    <location>
        <begin position="604"/>
        <end position="627"/>
    </location>
</feature>
<keyword evidence="13" id="KW-1185">Reference proteome</keyword>
<keyword evidence="3" id="KW-1003">Cell membrane</keyword>